<dbReference type="InterPro" id="IPR017900">
    <property type="entry name" value="4Fe4S_Fe_S_CS"/>
</dbReference>
<dbReference type="Pfam" id="PF13237">
    <property type="entry name" value="Fer4_10"/>
    <property type="match status" value="1"/>
</dbReference>
<organism evidence="6">
    <name type="scientific">candidate division WOR-3 bacterium</name>
    <dbReference type="NCBI Taxonomy" id="2052148"/>
    <lineage>
        <taxon>Bacteria</taxon>
        <taxon>Bacteria division WOR-3</taxon>
    </lineage>
</organism>
<dbReference type="SUPFAM" id="SSF54862">
    <property type="entry name" value="4Fe-4S ferredoxins"/>
    <property type="match status" value="1"/>
</dbReference>
<feature type="domain" description="4Fe-4S ferredoxin-type" evidence="5">
    <location>
        <begin position="35"/>
        <end position="64"/>
    </location>
</feature>
<keyword evidence="2" id="KW-0479">Metal-binding</keyword>
<proteinExistence type="predicted"/>
<dbReference type="PROSITE" id="PS51379">
    <property type="entry name" value="4FE4S_FER_2"/>
    <property type="match status" value="2"/>
</dbReference>
<sequence length="73" mass="8555">MKKYKVEIDKKWCKGCEICVYFCPVKILRIGDDRKAEVIDEEKCTGCLMCEYHCPDFAIFIKPKETVETKGEK</sequence>
<dbReference type="AlphaFoldDB" id="A0A7C4UBF4"/>
<protein>
    <submittedName>
        <fullName evidence="6">4Fe-4S dicluster domain-containing protein</fullName>
    </submittedName>
</protein>
<dbReference type="GO" id="GO:0046872">
    <property type="term" value="F:metal ion binding"/>
    <property type="evidence" value="ECO:0007669"/>
    <property type="project" value="UniProtKB-KW"/>
</dbReference>
<dbReference type="GO" id="GO:0051539">
    <property type="term" value="F:4 iron, 4 sulfur cluster binding"/>
    <property type="evidence" value="ECO:0007669"/>
    <property type="project" value="UniProtKB-KW"/>
</dbReference>
<evidence type="ECO:0000259" key="5">
    <source>
        <dbReference type="PROSITE" id="PS51379"/>
    </source>
</evidence>
<accession>A0A7C4UBF4</accession>
<comment type="caution">
    <text evidence="6">The sequence shown here is derived from an EMBL/GenBank/DDBJ whole genome shotgun (WGS) entry which is preliminary data.</text>
</comment>
<dbReference type="InterPro" id="IPR017896">
    <property type="entry name" value="4Fe4S_Fe-S-bd"/>
</dbReference>
<keyword evidence="1" id="KW-0004">4Fe-4S</keyword>
<evidence type="ECO:0000256" key="2">
    <source>
        <dbReference type="ARBA" id="ARBA00022723"/>
    </source>
</evidence>
<keyword evidence="4" id="KW-0411">Iron-sulfur</keyword>
<keyword evidence="3" id="KW-0408">Iron</keyword>
<evidence type="ECO:0000256" key="3">
    <source>
        <dbReference type="ARBA" id="ARBA00023004"/>
    </source>
</evidence>
<gene>
    <name evidence="6" type="ORF">ENV67_00110</name>
</gene>
<dbReference type="PANTHER" id="PTHR43687">
    <property type="entry name" value="ADENYLYLSULFATE REDUCTASE, BETA SUBUNIT"/>
    <property type="match status" value="1"/>
</dbReference>
<evidence type="ECO:0000256" key="4">
    <source>
        <dbReference type="ARBA" id="ARBA00023014"/>
    </source>
</evidence>
<dbReference type="PROSITE" id="PS00198">
    <property type="entry name" value="4FE4S_FER_1"/>
    <property type="match status" value="1"/>
</dbReference>
<name>A0A7C4UBF4_UNCW3</name>
<dbReference type="Gene3D" id="3.30.70.20">
    <property type="match status" value="1"/>
</dbReference>
<evidence type="ECO:0000256" key="1">
    <source>
        <dbReference type="ARBA" id="ARBA00022485"/>
    </source>
</evidence>
<evidence type="ECO:0000313" key="6">
    <source>
        <dbReference type="EMBL" id="HGW90932.1"/>
    </source>
</evidence>
<dbReference type="PANTHER" id="PTHR43687:SF4">
    <property type="entry name" value="BLR5484 PROTEIN"/>
    <property type="match status" value="1"/>
</dbReference>
<feature type="domain" description="4Fe-4S ferredoxin-type" evidence="5">
    <location>
        <begin position="4"/>
        <end position="33"/>
    </location>
</feature>
<dbReference type="Gene3D" id="3.30.70.3270">
    <property type="match status" value="1"/>
</dbReference>
<reference evidence="6" key="1">
    <citation type="journal article" date="2020" name="mSystems">
        <title>Genome- and Community-Level Interaction Insights into Carbon Utilization and Element Cycling Functions of Hydrothermarchaeota in Hydrothermal Sediment.</title>
        <authorList>
            <person name="Zhou Z."/>
            <person name="Liu Y."/>
            <person name="Xu W."/>
            <person name="Pan J."/>
            <person name="Luo Z.H."/>
            <person name="Li M."/>
        </authorList>
    </citation>
    <scope>NUCLEOTIDE SEQUENCE [LARGE SCALE GENOMIC DNA]</scope>
    <source>
        <strain evidence="6">SpSt-780</strain>
    </source>
</reference>
<dbReference type="EMBL" id="DTHG01000001">
    <property type="protein sequence ID" value="HGW90932.1"/>
    <property type="molecule type" value="Genomic_DNA"/>
</dbReference>
<dbReference type="InterPro" id="IPR050572">
    <property type="entry name" value="Fe-S_Ferredoxin"/>
</dbReference>